<feature type="compositionally biased region" description="Basic and acidic residues" evidence="1">
    <location>
        <begin position="206"/>
        <end position="218"/>
    </location>
</feature>
<dbReference type="AlphaFoldDB" id="A0AAF0FGN4"/>
<feature type="region of interest" description="Disordered" evidence="1">
    <location>
        <begin position="400"/>
        <end position="420"/>
    </location>
</feature>
<evidence type="ECO:0000313" key="3">
    <source>
        <dbReference type="Proteomes" id="UP001214628"/>
    </source>
</evidence>
<reference evidence="2" key="1">
    <citation type="submission" date="2023-02" db="EMBL/GenBank/DDBJ databases">
        <title>Mating type loci evolution in Malassezia.</title>
        <authorList>
            <person name="Coelho M.A."/>
        </authorList>
    </citation>
    <scope>NUCLEOTIDE SEQUENCE</scope>
    <source>
        <strain evidence="2">CBS 14136</strain>
    </source>
</reference>
<proteinExistence type="predicted"/>
<organism evidence="2 3">
    <name type="scientific">Malassezia psittaci</name>
    <dbReference type="NCBI Taxonomy" id="1821823"/>
    <lineage>
        <taxon>Eukaryota</taxon>
        <taxon>Fungi</taxon>
        <taxon>Dikarya</taxon>
        <taxon>Basidiomycota</taxon>
        <taxon>Ustilaginomycotina</taxon>
        <taxon>Malasseziomycetes</taxon>
        <taxon>Malasseziales</taxon>
        <taxon>Malasseziaceae</taxon>
        <taxon>Malassezia</taxon>
    </lineage>
</organism>
<accession>A0AAF0FGN4</accession>
<feature type="compositionally biased region" description="Polar residues" evidence="1">
    <location>
        <begin position="9"/>
        <end position="25"/>
    </location>
</feature>
<evidence type="ECO:0000313" key="2">
    <source>
        <dbReference type="EMBL" id="WFD44182.1"/>
    </source>
</evidence>
<name>A0AAF0FGN4_9BASI</name>
<gene>
    <name evidence="2" type="ORF">MPSI1_002848</name>
</gene>
<feature type="region of interest" description="Disordered" evidence="1">
    <location>
        <begin position="1"/>
        <end position="50"/>
    </location>
</feature>
<dbReference type="Proteomes" id="UP001214628">
    <property type="component" value="Chromosome 4"/>
</dbReference>
<protein>
    <submittedName>
        <fullName evidence="2">Uncharacterized protein</fullName>
    </submittedName>
</protein>
<sequence>MPYHRIHRTVSSASLHQHCSNSSPAAQAPHSAGAHRRAASVPCDADLEPSEPLARPATIILRPSTHFSKPKQPSEVFSFVTEPSNLDSDVPLETIPAVILGPQGTISGYIQMPVTAGPGRRVIEAKPRSGIRRKAAIPPPELYSQALPPTPHARTSSRGSFKLAAPAWGQPIRSNPMRSTPDHRSSLGTADERAKVTPSPSLHIDQLSKAESCRKEPATPRSPQRAPNRLEDWRKAFFVYAAQPRSSSVASIQLIPELDLPSNDIHYMDPPTPRRKASRMGLWKDVLRPSTRRPRVDPIAAPHDADIFERVLPRNSVFPGPIQPASPPAGLPEFDETIEPQMPQQNDSPPNPNENLLHPEMDLSIYKRVSRSSARLSSVETLSVYSSPSVNYSELSGQIPCDASQTLSPSQLYKDPISRA</sequence>
<evidence type="ECO:0000256" key="1">
    <source>
        <dbReference type="SAM" id="MobiDB-lite"/>
    </source>
</evidence>
<feature type="region of interest" description="Disordered" evidence="1">
    <location>
        <begin position="324"/>
        <end position="358"/>
    </location>
</feature>
<keyword evidence="3" id="KW-1185">Reference proteome</keyword>
<feature type="region of interest" description="Disordered" evidence="1">
    <location>
        <begin position="168"/>
        <end position="228"/>
    </location>
</feature>
<feature type="region of interest" description="Disordered" evidence="1">
    <location>
        <begin position="141"/>
        <end position="160"/>
    </location>
</feature>
<feature type="compositionally biased region" description="Basic and acidic residues" evidence="1">
    <location>
        <begin position="180"/>
        <end position="195"/>
    </location>
</feature>
<dbReference type="EMBL" id="CP118378">
    <property type="protein sequence ID" value="WFD44182.1"/>
    <property type="molecule type" value="Genomic_DNA"/>
</dbReference>